<evidence type="ECO:0000313" key="5">
    <source>
        <dbReference type="EMBL" id="BBE19955.1"/>
    </source>
</evidence>
<evidence type="ECO:0000256" key="3">
    <source>
        <dbReference type="SAM" id="SignalP"/>
    </source>
</evidence>
<organism evidence="5 6">
    <name type="scientific">Aquipluma nitroreducens</name>
    <dbReference type="NCBI Taxonomy" id="2010828"/>
    <lineage>
        <taxon>Bacteria</taxon>
        <taxon>Pseudomonadati</taxon>
        <taxon>Bacteroidota</taxon>
        <taxon>Bacteroidia</taxon>
        <taxon>Marinilabiliales</taxon>
        <taxon>Prolixibacteraceae</taxon>
        <taxon>Aquipluma</taxon>
    </lineage>
</organism>
<sequence length="254" mass="28462">MKRIIKNTSVLVLFLFAITIETALAQISSGNQITVWTIGDSTMANKKAEVAPETGWCQVFSAFVDQSVDVKNRAINGRSTKSFITEGRWKSVLDSLQSGDYVFIQFGHNDEKIKDSTRYTEPFTSYRKNLERFVSETREKGATPILFTPIVRRKFENGFLTDTHGNYPVAVRQVATEMNVPMIDLQLLTAGAVTVLGDEASKQIYLWTPPTDRFPEGRKDDTHLKVEGATLVAKLAAQQLILLDNSLAKRIINQ</sequence>
<name>A0A5K7SEN5_9BACT</name>
<dbReference type="Pfam" id="PF13472">
    <property type="entry name" value="Lipase_GDSL_2"/>
    <property type="match status" value="1"/>
</dbReference>
<dbReference type="InterPro" id="IPR037459">
    <property type="entry name" value="RhgT-like"/>
</dbReference>
<reference evidence="5" key="1">
    <citation type="journal article" date="2020" name="Int. J. Syst. Evol. Microbiol.">
        <title>Aquipluma nitroreducens gen. nov. sp. nov., a novel facultatively anaerobic bacterium isolated from a freshwater lake.</title>
        <authorList>
            <person name="Watanabe M."/>
            <person name="Kojima H."/>
            <person name="Fukui M."/>
        </authorList>
    </citation>
    <scope>NUCLEOTIDE SEQUENCE</scope>
    <source>
        <strain evidence="5">MeG22</strain>
    </source>
</reference>
<evidence type="ECO:0000256" key="1">
    <source>
        <dbReference type="ARBA" id="ARBA00008668"/>
    </source>
</evidence>
<keyword evidence="6" id="KW-1185">Reference proteome</keyword>
<feature type="chain" id="PRO_5024447434" evidence="3">
    <location>
        <begin position="26"/>
        <end position="254"/>
    </location>
</feature>
<proteinExistence type="inferred from homology"/>
<dbReference type="InterPro" id="IPR013830">
    <property type="entry name" value="SGNH_hydro"/>
</dbReference>
<dbReference type="Gene3D" id="3.40.50.1110">
    <property type="entry name" value="SGNH hydrolase"/>
    <property type="match status" value="1"/>
</dbReference>
<dbReference type="PANTHER" id="PTHR43695:SF1">
    <property type="entry name" value="RHAMNOGALACTURONAN ACETYLESTERASE"/>
    <property type="match status" value="1"/>
</dbReference>
<feature type="signal peptide" evidence="3">
    <location>
        <begin position="1"/>
        <end position="25"/>
    </location>
</feature>
<dbReference type="SUPFAM" id="SSF52266">
    <property type="entry name" value="SGNH hydrolase"/>
    <property type="match status" value="1"/>
</dbReference>
<protein>
    <submittedName>
        <fullName evidence="5">Rhamnogalacturonan acetylesterase</fullName>
    </submittedName>
</protein>
<evidence type="ECO:0000256" key="2">
    <source>
        <dbReference type="ARBA" id="ARBA00022801"/>
    </source>
</evidence>
<dbReference type="KEGG" id="anf:AQPE_4144"/>
<dbReference type="EMBL" id="AP018694">
    <property type="protein sequence ID" value="BBE19955.1"/>
    <property type="molecule type" value="Genomic_DNA"/>
</dbReference>
<keyword evidence="3" id="KW-0732">Signal</keyword>
<dbReference type="RefSeq" id="WP_318348160.1">
    <property type="nucleotide sequence ID" value="NZ_AP018694.1"/>
</dbReference>
<comment type="similarity">
    <text evidence="1">Belongs to the 'GDSL' lipolytic enzyme family.</text>
</comment>
<dbReference type="InterPro" id="IPR036514">
    <property type="entry name" value="SGNH_hydro_sf"/>
</dbReference>
<evidence type="ECO:0000313" key="6">
    <source>
        <dbReference type="Proteomes" id="UP001193389"/>
    </source>
</evidence>
<feature type="domain" description="SGNH hydrolase-type esterase" evidence="4">
    <location>
        <begin position="38"/>
        <end position="229"/>
    </location>
</feature>
<evidence type="ECO:0000259" key="4">
    <source>
        <dbReference type="Pfam" id="PF13472"/>
    </source>
</evidence>
<keyword evidence="2" id="KW-0378">Hydrolase</keyword>
<dbReference type="AlphaFoldDB" id="A0A5K7SEN5"/>
<dbReference type="GO" id="GO:0016788">
    <property type="term" value="F:hydrolase activity, acting on ester bonds"/>
    <property type="evidence" value="ECO:0007669"/>
    <property type="project" value="UniProtKB-ARBA"/>
</dbReference>
<dbReference type="Proteomes" id="UP001193389">
    <property type="component" value="Chromosome"/>
</dbReference>
<gene>
    <name evidence="5" type="ORF">AQPE_4144</name>
</gene>
<dbReference type="PANTHER" id="PTHR43695">
    <property type="entry name" value="PUTATIVE (AFU_ORTHOLOGUE AFUA_2G17250)-RELATED"/>
    <property type="match status" value="1"/>
</dbReference>
<dbReference type="CDD" id="cd01821">
    <property type="entry name" value="Rhamnogalacturan_acetylesterase_like"/>
    <property type="match status" value="1"/>
</dbReference>
<accession>A0A5K7SEN5</accession>